<dbReference type="AlphaFoldDB" id="A0A183DX12"/>
<evidence type="ECO:0000313" key="3">
    <source>
        <dbReference type="WBParaSite" id="GPUH_0001326801-mRNA-1"/>
    </source>
</evidence>
<dbReference type="EMBL" id="UYRT01080046">
    <property type="protein sequence ID" value="VDN21928.1"/>
    <property type="molecule type" value="Genomic_DNA"/>
</dbReference>
<reference evidence="1 2" key="2">
    <citation type="submission" date="2018-11" db="EMBL/GenBank/DDBJ databases">
        <authorList>
            <consortium name="Pathogen Informatics"/>
        </authorList>
    </citation>
    <scope>NUCLEOTIDE SEQUENCE [LARGE SCALE GENOMIC DNA]</scope>
</reference>
<organism evidence="3">
    <name type="scientific">Gongylonema pulchrum</name>
    <dbReference type="NCBI Taxonomy" id="637853"/>
    <lineage>
        <taxon>Eukaryota</taxon>
        <taxon>Metazoa</taxon>
        <taxon>Ecdysozoa</taxon>
        <taxon>Nematoda</taxon>
        <taxon>Chromadorea</taxon>
        <taxon>Rhabditida</taxon>
        <taxon>Spirurina</taxon>
        <taxon>Spiruromorpha</taxon>
        <taxon>Spiruroidea</taxon>
        <taxon>Gongylonematidae</taxon>
        <taxon>Gongylonema</taxon>
    </lineage>
</organism>
<reference evidence="3" key="1">
    <citation type="submission" date="2016-06" db="UniProtKB">
        <authorList>
            <consortium name="WormBaseParasite"/>
        </authorList>
    </citation>
    <scope>IDENTIFICATION</scope>
</reference>
<proteinExistence type="predicted"/>
<gene>
    <name evidence="1" type="ORF">GPUH_LOCUS13253</name>
</gene>
<keyword evidence="2" id="KW-1185">Reference proteome</keyword>
<accession>A0A183DX12</accession>
<evidence type="ECO:0000313" key="2">
    <source>
        <dbReference type="Proteomes" id="UP000271098"/>
    </source>
</evidence>
<name>A0A183DX12_9BILA</name>
<dbReference type="WBParaSite" id="GPUH_0001326801-mRNA-1">
    <property type="protein sequence ID" value="GPUH_0001326801-mRNA-1"/>
    <property type="gene ID" value="GPUH_0001326801"/>
</dbReference>
<sequence>MRRRRTGPHFVMLVMDIRRRCCLSVHVWLRLWRTPADPSAGAASCATHGAGLQRSGQVREIQLRRQELHIDGSLDLAISTTVTNYSFCVAEQVLRGRMDLRIQLLTFLLRALECLELVRGLCAVPSIELSEIYTVVTHFMAVSSSSVSPPDSLVLHWAPGDISSTVEVPEVPVSAGFQSLNHLTVKRIFGAKVITAIFFFSHDGARFTALCLDLDAPGSELVWVPPSIPLTAGAVIIFR</sequence>
<evidence type="ECO:0000313" key="1">
    <source>
        <dbReference type="EMBL" id="VDN21928.1"/>
    </source>
</evidence>
<protein>
    <submittedName>
        <fullName evidence="3">Ig-like domain-containing protein</fullName>
    </submittedName>
</protein>
<dbReference type="Proteomes" id="UP000271098">
    <property type="component" value="Unassembled WGS sequence"/>
</dbReference>